<dbReference type="Gene3D" id="3.40.50.1820">
    <property type="entry name" value="alpha/beta hydrolase"/>
    <property type="match status" value="1"/>
</dbReference>
<sequence length="313" mass="34975">MAGIPRIERGLRCFISVICFPLTMIQMLCTQRDVSRYKPQGQLVGMDKGYLHAQLTGQGAHTIVLEAGMGGCSLDWTLVQPEISGFAKVISYDRAGLGWSGKPLEEATCRNYAVKLRDLLQALDCEPPYLLVGHSYGGMIVRSFAVEYPDEVDGLLLVDAVHESRYLAAEMSGLRHKQWRANLALYRLGYLLSPTGLLRLLGRHVGTRRLPAPVQRITRALGYRNNACKTVYAEMLFAEESARQLSISPPLSLELPITVLSAGMQNDEWKRGQERLSQLTPKTKHILVENSWHSIQIHRPDMVIAAIKDMMTS</sequence>
<dbReference type="GO" id="GO:0016787">
    <property type="term" value="F:hydrolase activity"/>
    <property type="evidence" value="ECO:0007669"/>
    <property type="project" value="UniProtKB-KW"/>
</dbReference>
<dbReference type="InterPro" id="IPR029058">
    <property type="entry name" value="AB_hydrolase_fold"/>
</dbReference>
<dbReference type="EMBL" id="MPTB01000019">
    <property type="protein sequence ID" value="OMD46617.1"/>
    <property type="molecule type" value="Genomic_DNA"/>
</dbReference>
<dbReference type="Proteomes" id="UP000187412">
    <property type="component" value="Unassembled WGS sequence"/>
</dbReference>
<dbReference type="PRINTS" id="PR00111">
    <property type="entry name" value="ABHYDROLASE"/>
</dbReference>
<dbReference type="PANTHER" id="PTHR43798:SF33">
    <property type="entry name" value="HYDROLASE, PUTATIVE (AFU_ORTHOLOGUE AFUA_2G14860)-RELATED"/>
    <property type="match status" value="1"/>
</dbReference>
<keyword evidence="3" id="KW-1185">Reference proteome</keyword>
<feature type="domain" description="AB hydrolase-1" evidence="1">
    <location>
        <begin position="62"/>
        <end position="296"/>
    </location>
</feature>
<keyword evidence="2" id="KW-0378">Hydrolase</keyword>
<name>A0ABX3HC46_PAEBO</name>
<gene>
    <name evidence="2" type="ORF">BSK56_15625</name>
</gene>
<evidence type="ECO:0000259" key="1">
    <source>
        <dbReference type="Pfam" id="PF00561"/>
    </source>
</evidence>
<evidence type="ECO:0000313" key="2">
    <source>
        <dbReference type="EMBL" id="OMD46617.1"/>
    </source>
</evidence>
<dbReference type="PANTHER" id="PTHR43798">
    <property type="entry name" value="MONOACYLGLYCEROL LIPASE"/>
    <property type="match status" value="1"/>
</dbReference>
<accession>A0ABX3HC46</accession>
<dbReference type="InterPro" id="IPR000073">
    <property type="entry name" value="AB_hydrolase_1"/>
</dbReference>
<dbReference type="InterPro" id="IPR050266">
    <property type="entry name" value="AB_hydrolase_sf"/>
</dbReference>
<proteinExistence type="predicted"/>
<dbReference type="Pfam" id="PF00561">
    <property type="entry name" value="Abhydrolase_1"/>
    <property type="match status" value="1"/>
</dbReference>
<dbReference type="RefSeq" id="WP_076111387.1">
    <property type="nucleotide sequence ID" value="NZ_MPTB01000019.1"/>
</dbReference>
<evidence type="ECO:0000313" key="3">
    <source>
        <dbReference type="Proteomes" id="UP000187412"/>
    </source>
</evidence>
<dbReference type="SUPFAM" id="SSF53474">
    <property type="entry name" value="alpha/beta-Hydrolases"/>
    <property type="match status" value="1"/>
</dbReference>
<protein>
    <submittedName>
        <fullName evidence="2">Alpha/beta hydrolase</fullName>
    </submittedName>
</protein>
<organism evidence="2 3">
    <name type="scientific">Paenibacillus borealis</name>
    <dbReference type="NCBI Taxonomy" id="160799"/>
    <lineage>
        <taxon>Bacteria</taxon>
        <taxon>Bacillati</taxon>
        <taxon>Bacillota</taxon>
        <taxon>Bacilli</taxon>
        <taxon>Bacillales</taxon>
        <taxon>Paenibacillaceae</taxon>
        <taxon>Paenibacillus</taxon>
    </lineage>
</organism>
<comment type="caution">
    <text evidence="2">The sequence shown here is derived from an EMBL/GenBank/DDBJ whole genome shotgun (WGS) entry which is preliminary data.</text>
</comment>
<reference evidence="2 3" key="1">
    <citation type="submission" date="2016-10" db="EMBL/GenBank/DDBJ databases">
        <title>Paenibacillus species isolates.</title>
        <authorList>
            <person name="Beno S.M."/>
        </authorList>
    </citation>
    <scope>NUCLEOTIDE SEQUENCE [LARGE SCALE GENOMIC DNA]</scope>
    <source>
        <strain evidence="2 3">FSL H7-0744</strain>
    </source>
</reference>